<protein>
    <submittedName>
        <fullName evidence="1">DUF2600 family protein</fullName>
    </submittedName>
</protein>
<feature type="non-terminal residue" evidence="1">
    <location>
        <position position="1"/>
    </location>
</feature>
<evidence type="ECO:0000313" key="1">
    <source>
        <dbReference type="EMBL" id="MDZ7542704.1"/>
    </source>
</evidence>
<dbReference type="EMBL" id="WNUR01000397">
    <property type="protein sequence ID" value="MDZ7542704.1"/>
    <property type="molecule type" value="Genomic_DNA"/>
</dbReference>
<name>A0AAW9KIV3_CLOPF</name>
<dbReference type="Pfam" id="PF10776">
    <property type="entry name" value="DUF2600"/>
    <property type="match status" value="1"/>
</dbReference>
<gene>
    <name evidence="1" type="ORF">GNF83_16215</name>
</gene>
<comment type="caution">
    <text evidence="1">The sequence shown here is derived from an EMBL/GenBank/DDBJ whole genome shotgun (WGS) entry which is preliminary data.</text>
</comment>
<sequence length="163" mass="19130">EPHAAIYPDIKWNEFAAATGSTLGMFQLFAAALNKDACAEDAVRIRNAYFPYVNGLHILLDYLIDQEEDRIGGDLNFCNYYEDDETVIMRIEQFADRAIESIRELEHHRFHRMVIEGLLALYLSDPKVREQTEVHHVSKRLMKGSPLMRVFFWVNSRWIRNHM</sequence>
<dbReference type="InterPro" id="IPR019712">
    <property type="entry name" value="YtpB-like"/>
</dbReference>
<proteinExistence type="predicted"/>
<dbReference type="AlphaFoldDB" id="A0AAW9KIV3"/>
<organism evidence="1 2">
    <name type="scientific">Clostridium perfringens</name>
    <dbReference type="NCBI Taxonomy" id="1502"/>
    <lineage>
        <taxon>Bacteria</taxon>
        <taxon>Bacillati</taxon>
        <taxon>Bacillota</taxon>
        <taxon>Clostridia</taxon>
        <taxon>Eubacteriales</taxon>
        <taxon>Clostridiaceae</taxon>
        <taxon>Clostridium</taxon>
    </lineage>
</organism>
<reference evidence="1" key="1">
    <citation type="submission" date="2019-11" db="EMBL/GenBank/DDBJ databases">
        <title>Characterization of Clostridium perfringens isolates from swine manure treated agricultural soils.</title>
        <authorList>
            <person name="Wushke S.T."/>
        </authorList>
    </citation>
    <scope>NUCLEOTIDE SEQUENCE</scope>
    <source>
        <strain evidence="1">X62</strain>
    </source>
</reference>
<accession>A0AAW9KIV3</accession>
<evidence type="ECO:0000313" key="2">
    <source>
        <dbReference type="Proteomes" id="UP001288944"/>
    </source>
</evidence>
<dbReference type="Proteomes" id="UP001288944">
    <property type="component" value="Unassembled WGS sequence"/>
</dbReference>